<dbReference type="AlphaFoldDB" id="A0A286UA32"/>
<keyword evidence="4" id="KW-1185">Reference proteome</keyword>
<dbReference type="EMBL" id="NBII01000008">
    <property type="protein sequence ID" value="PAV16430.1"/>
    <property type="molecule type" value="Genomic_DNA"/>
</dbReference>
<evidence type="ECO:0000256" key="1">
    <source>
        <dbReference type="SAM" id="MobiDB-lite"/>
    </source>
</evidence>
<evidence type="ECO:0000313" key="4">
    <source>
        <dbReference type="Proteomes" id="UP000217199"/>
    </source>
</evidence>
<feature type="compositionally biased region" description="Polar residues" evidence="1">
    <location>
        <begin position="423"/>
        <end position="443"/>
    </location>
</feature>
<dbReference type="Gene3D" id="1.10.510.10">
    <property type="entry name" value="Transferase(Phosphotransferase) domain 1"/>
    <property type="match status" value="1"/>
</dbReference>
<feature type="region of interest" description="Disordered" evidence="1">
    <location>
        <begin position="753"/>
        <end position="784"/>
    </location>
</feature>
<name>A0A286UA32_9AGAM</name>
<gene>
    <name evidence="3" type="ORF">PNOK_0805000</name>
</gene>
<dbReference type="OrthoDB" id="312874at2759"/>
<feature type="region of interest" description="Disordered" evidence="1">
    <location>
        <begin position="1"/>
        <end position="58"/>
    </location>
</feature>
<evidence type="ECO:0000313" key="3">
    <source>
        <dbReference type="EMBL" id="PAV16430.1"/>
    </source>
</evidence>
<feature type="compositionally biased region" description="Basic and acidic residues" evidence="1">
    <location>
        <begin position="1"/>
        <end position="11"/>
    </location>
</feature>
<dbReference type="PANTHER" id="PTHR38248">
    <property type="entry name" value="FUNK1 6"/>
    <property type="match status" value="1"/>
</dbReference>
<reference evidence="3 4" key="1">
    <citation type="journal article" date="2017" name="Mol. Ecol.">
        <title>Comparative and population genomic landscape of Phellinus noxius: A hypervariable fungus causing root rot in trees.</title>
        <authorList>
            <person name="Chung C.L."/>
            <person name="Lee T.J."/>
            <person name="Akiba M."/>
            <person name="Lee H.H."/>
            <person name="Kuo T.H."/>
            <person name="Liu D."/>
            <person name="Ke H.M."/>
            <person name="Yokoi T."/>
            <person name="Roa M.B."/>
            <person name="Lu M.J."/>
            <person name="Chang Y.Y."/>
            <person name="Ann P.J."/>
            <person name="Tsai J.N."/>
            <person name="Chen C.Y."/>
            <person name="Tzean S.S."/>
            <person name="Ota Y."/>
            <person name="Hattori T."/>
            <person name="Sahashi N."/>
            <person name="Liou R.F."/>
            <person name="Kikuchi T."/>
            <person name="Tsai I.J."/>
        </authorList>
    </citation>
    <scope>NUCLEOTIDE SEQUENCE [LARGE SCALE GENOMIC DNA]</scope>
    <source>
        <strain evidence="3 4">FFPRI411160</strain>
    </source>
</reference>
<sequence length="784" mass="89661">MGDKVDTKDQFLDNPQDGQKKLSHSSLRPQDNLADGSLEPVSSSQLHPHSESGTLLGRQRDRIIKDLGSSVSRGSLEYFKKILPPIRPEFDINKISSHLIKNGDLVQEEGIYVWNEFRSATIVTTEMQSFNRTLVNVLNAICDAALETSGIRVAPTVDMVTDEDNGSWSVNGSSATLYGYLKLKEGEERVKRRGEAEAEEKDLWYNIAVSLTLKTVDDSENVRNAVCNMRHVLAVDPLRRFTYGIDIEGTKLGLWIATRAMVIACDTFDFRTRYNDLIWIFLSLSFASKEDLGWDMSIKSTLDATNDERLYDIEVGGEHYHTSGSNMVFDEKADDLVTSATRIWKAKRDTGGADVIIKDFWPDDERETEDKIRMMILKDIEDPKKRKFFEEHTLNPISAGRVKCGGKDDHTKDTILRGHSPDTAESYTIPNQTSRKSKGNISASVAAETEDDSQPLSRELVRNQRTKYYHRHHYRIAYKEVAVPYYKIRNTDDMITVMIDAVRTLLYLHEAGWVHRDISVGNLYLYTDPVSEEKRGLIGDFEYAKRVGDGGKPDVRTGTPDFMAIEVACGYRFFRHNLSRKFLREIEKKGYFRNYQYPNDTPKPGIHHNYIHDLESLWWILVWTTFVYEKMPDPTYEMSAEWAEAQRTSYNILFPGDIPGDIIDRQSFLKNDSTFETRVKDVSPFLTANIIGYFRELLLAEYEEMEKGVPATIYFSGLDTIHEDFLEKLSKREIEKGIVVSIWGRALRKRSMEARSNLQQPNSKKGKMMSKDTTSTGSTDSSTF</sequence>
<dbReference type="InParanoid" id="A0A286UA32"/>
<dbReference type="STRING" id="2282107.A0A286UA32"/>
<organism evidence="3 4">
    <name type="scientific">Pyrrhoderma noxium</name>
    <dbReference type="NCBI Taxonomy" id="2282107"/>
    <lineage>
        <taxon>Eukaryota</taxon>
        <taxon>Fungi</taxon>
        <taxon>Dikarya</taxon>
        <taxon>Basidiomycota</taxon>
        <taxon>Agaricomycotina</taxon>
        <taxon>Agaricomycetes</taxon>
        <taxon>Hymenochaetales</taxon>
        <taxon>Hymenochaetaceae</taxon>
        <taxon>Pyrrhoderma</taxon>
    </lineage>
</organism>
<accession>A0A286UA32</accession>
<dbReference type="InterPro" id="IPR011009">
    <property type="entry name" value="Kinase-like_dom_sf"/>
</dbReference>
<protein>
    <recommendedName>
        <fullName evidence="2">Fungal-type protein kinase domain-containing protein</fullName>
    </recommendedName>
</protein>
<comment type="caution">
    <text evidence="3">The sequence shown here is derived from an EMBL/GenBank/DDBJ whole genome shotgun (WGS) entry which is preliminary data.</text>
</comment>
<feature type="compositionally biased region" description="Polar residues" evidence="1">
    <location>
        <begin position="40"/>
        <end position="53"/>
    </location>
</feature>
<dbReference type="Proteomes" id="UP000217199">
    <property type="component" value="Unassembled WGS sequence"/>
</dbReference>
<evidence type="ECO:0000259" key="2">
    <source>
        <dbReference type="Pfam" id="PF17667"/>
    </source>
</evidence>
<dbReference type="SUPFAM" id="SSF56112">
    <property type="entry name" value="Protein kinase-like (PK-like)"/>
    <property type="match status" value="1"/>
</dbReference>
<dbReference type="InterPro" id="IPR040976">
    <property type="entry name" value="Pkinase_fungal"/>
</dbReference>
<feature type="compositionally biased region" description="Polar residues" evidence="1">
    <location>
        <begin position="754"/>
        <end position="763"/>
    </location>
</feature>
<proteinExistence type="predicted"/>
<dbReference type="Pfam" id="PF17667">
    <property type="entry name" value="Pkinase_fungal"/>
    <property type="match status" value="1"/>
</dbReference>
<feature type="compositionally biased region" description="Low complexity" evidence="1">
    <location>
        <begin position="771"/>
        <end position="784"/>
    </location>
</feature>
<dbReference type="PANTHER" id="PTHR38248:SF2">
    <property type="entry name" value="FUNK1 11"/>
    <property type="match status" value="1"/>
</dbReference>
<feature type="domain" description="Fungal-type protein kinase" evidence="2">
    <location>
        <begin position="195"/>
        <end position="624"/>
    </location>
</feature>
<feature type="region of interest" description="Disordered" evidence="1">
    <location>
        <begin position="414"/>
        <end position="455"/>
    </location>
</feature>